<keyword evidence="2" id="KW-0472">Membrane</keyword>
<keyword evidence="2" id="KW-0812">Transmembrane</keyword>
<feature type="coiled-coil region" evidence="1">
    <location>
        <begin position="18"/>
        <end position="45"/>
    </location>
</feature>
<feature type="transmembrane region" description="Helical" evidence="2">
    <location>
        <begin position="6"/>
        <end position="22"/>
    </location>
</feature>
<protein>
    <submittedName>
        <fullName evidence="3">Uncharacterized protein</fullName>
    </submittedName>
</protein>
<organism evidence="3">
    <name type="scientific">uncultured Caudovirales phage</name>
    <dbReference type="NCBI Taxonomy" id="2100421"/>
    <lineage>
        <taxon>Viruses</taxon>
        <taxon>Duplodnaviria</taxon>
        <taxon>Heunggongvirae</taxon>
        <taxon>Uroviricota</taxon>
        <taxon>Caudoviricetes</taxon>
        <taxon>Peduoviridae</taxon>
        <taxon>Maltschvirus</taxon>
        <taxon>Maltschvirus maltsch</taxon>
    </lineage>
</organism>
<evidence type="ECO:0000313" key="3">
    <source>
        <dbReference type="EMBL" id="CAB4147187.1"/>
    </source>
</evidence>
<gene>
    <name evidence="3" type="ORF">UFOVP514_16</name>
</gene>
<reference evidence="3" key="1">
    <citation type="submission" date="2020-04" db="EMBL/GenBank/DDBJ databases">
        <authorList>
            <person name="Chiriac C."/>
            <person name="Salcher M."/>
            <person name="Ghai R."/>
            <person name="Kavagutti S V."/>
        </authorList>
    </citation>
    <scope>NUCLEOTIDE SEQUENCE</scope>
</reference>
<sequence length="104" mass="12178">MNNITIIAILVGVVGFFLRDLHTRLKQAENDIKKAHDATIELKSENKEMRISQNSGFLHIEQLFDERLKHFEIKIDHMTANIKSSHDLFAIIIKQQQQQQQQQQ</sequence>
<keyword evidence="2" id="KW-1133">Transmembrane helix</keyword>
<accession>A0A6J5MNF1</accession>
<keyword evidence="1" id="KW-0175">Coiled coil</keyword>
<evidence type="ECO:0000256" key="1">
    <source>
        <dbReference type="SAM" id="Coils"/>
    </source>
</evidence>
<dbReference type="EMBL" id="LR796477">
    <property type="protein sequence ID" value="CAB4147187.1"/>
    <property type="molecule type" value="Genomic_DNA"/>
</dbReference>
<evidence type="ECO:0000256" key="2">
    <source>
        <dbReference type="SAM" id="Phobius"/>
    </source>
</evidence>
<proteinExistence type="predicted"/>
<name>A0A6J5MNF1_9CAUD</name>